<name>A0A813HMK5_POLGL</name>
<proteinExistence type="predicted"/>
<dbReference type="AlphaFoldDB" id="A0A813HMK5"/>
<organism evidence="1 2">
    <name type="scientific">Polarella glacialis</name>
    <name type="common">Dinoflagellate</name>
    <dbReference type="NCBI Taxonomy" id="89957"/>
    <lineage>
        <taxon>Eukaryota</taxon>
        <taxon>Sar</taxon>
        <taxon>Alveolata</taxon>
        <taxon>Dinophyceae</taxon>
        <taxon>Suessiales</taxon>
        <taxon>Suessiaceae</taxon>
        <taxon>Polarella</taxon>
    </lineage>
</organism>
<comment type="caution">
    <text evidence="1">The sequence shown here is derived from an EMBL/GenBank/DDBJ whole genome shotgun (WGS) entry which is preliminary data.</text>
</comment>
<keyword evidence="2" id="KW-1185">Reference proteome</keyword>
<evidence type="ECO:0000313" key="2">
    <source>
        <dbReference type="Proteomes" id="UP000654075"/>
    </source>
</evidence>
<reference evidence="1" key="1">
    <citation type="submission" date="2021-02" db="EMBL/GenBank/DDBJ databases">
        <authorList>
            <person name="Dougan E. K."/>
            <person name="Rhodes N."/>
            <person name="Thang M."/>
            <person name="Chan C."/>
        </authorList>
    </citation>
    <scope>NUCLEOTIDE SEQUENCE</scope>
</reference>
<sequence length="136" mass="14543">MSLARKHLLGWASREALNETSIRMFHCIAACSRLYTQWALGSVFEDDAEFCDEVQSNRLVFDVAKAAIVTIAAINVIAEMTGEAQKNDAAKLVSSSSHILVKSLLKRLQTISGVKALAEEPTTTKVVGSGAASSSS</sequence>
<protein>
    <submittedName>
        <fullName evidence="1">Uncharacterized protein</fullName>
    </submittedName>
</protein>
<accession>A0A813HMK5</accession>
<evidence type="ECO:0000313" key="1">
    <source>
        <dbReference type="EMBL" id="CAE8639369.1"/>
    </source>
</evidence>
<gene>
    <name evidence="1" type="ORF">PGLA1383_LOCUS54413</name>
</gene>
<dbReference type="EMBL" id="CAJNNV010032233">
    <property type="protein sequence ID" value="CAE8639369.1"/>
    <property type="molecule type" value="Genomic_DNA"/>
</dbReference>
<dbReference type="Proteomes" id="UP000654075">
    <property type="component" value="Unassembled WGS sequence"/>
</dbReference>